<feature type="compositionally biased region" description="Polar residues" evidence="1">
    <location>
        <begin position="18"/>
        <end position="39"/>
    </location>
</feature>
<protein>
    <submittedName>
        <fullName evidence="2">Uncharacterized protein</fullName>
    </submittedName>
</protein>
<reference evidence="3" key="1">
    <citation type="submission" date="2014-03" db="EMBL/GenBank/DDBJ databases">
        <authorList>
            <person name="Aksoy S."/>
            <person name="Warren W."/>
            <person name="Wilson R.K."/>
        </authorList>
    </citation>
    <scope>NUCLEOTIDE SEQUENCE [LARGE SCALE GENOMIC DNA]</scope>
    <source>
        <strain evidence="3">IAEA</strain>
    </source>
</reference>
<evidence type="ECO:0000256" key="1">
    <source>
        <dbReference type="SAM" id="MobiDB-lite"/>
    </source>
</evidence>
<dbReference type="AlphaFoldDB" id="A0A1B0A363"/>
<evidence type="ECO:0000313" key="2">
    <source>
        <dbReference type="EnsemblMetazoa" id="GPAI033049-PA"/>
    </source>
</evidence>
<evidence type="ECO:0000313" key="3">
    <source>
        <dbReference type="Proteomes" id="UP000092445"/>
    </source>
</evidence>
<organism evidence="2 3">
    <name type="scientific">Glossina pallidipes</name>
    <name type="common">Tsetse fly</name>
    <dbReference type="NCBI Taxonomy" id="7398"/>
    <lineage>
        <taxon>Eukaryota</taxon>
        <taxon>Metazoa</taxon>
        <taxon>Ecdysozoa</taxon>
        <taxon>Arthropoda</taxon>
        <taxon>Hexapoda</taxon>
        <taxon>Insecta</taxon>
        <taxon>Pterygota</taxon>
        <taxon>Neoptera</taxon>
        <taxon>Endopterygota</taxon>
        <taxon>Diptera</taxon>
        <taxon>Brachycera</taxon>
        <taxon>Muscomorpha</taxon>
        <taxon>Hippoboscoidea</taxon>
        <taxon>Glossinidae</taxon>
        <taxon>Glossina</taxon>
    </lineage>
</organism>
<keyword evidence="3" id="KW-1185">Reference proteome</keyword>
<dbReference type="Proteomes" id="UP000092445">
    <property type="component" value="Unassembled WGS sequence"/>
</dbReference>
<proteinExistence type="predicted"/>
<dbReference type="EnsemblMetazoa" id="GPAI033049-RA">
    <property type="protein sequence ID" value="GPAI033049-PA"/>
    <property type="gene ID" value="GPAI033049"/>
</dbReference>
<reference evidence="2" key="2">
    <citation type="submission" date="2020-05" db="UniProtKB">
        <authorList>
            <consortium name="EnsemblMetazoa"/>
        </authorList>
    </citation>
    <scope>IDENTIFICATION</scope>
    <source>
        <strain evidence="2">IAEA</strain>
    </source>
</reference>
<dbReference type="VEuPathDB" id="VectorBase:GPAI033049"/>
<sequence length="227" mass="25713">MRDSPEVLPDPFKRSTRIQRSPEQLGGKTTQERSQSSPPILQDKSLMIKKGENSYVELGEKIGELIEMMAPTPSAPARRTIHQPMKDLASILHRTYEACSCNTPFSIGQLYTSLMRHSAIFPWDSFNKFRCDDAGDRHCVDIDALFLCYLSDLAFEIMKVPCRQEKAQNRAIIVPKPGSPETSRSLRQLKGFDYLWTPAVELKKKGPVASRCINRLVNCRIVRLVSS</sequence>
<name>A0A1B0A363_GLOPL</name>
<feature type="region of interest" description="Disordered" evidence="1">
    <location>
        <begin position="1"/>
        <end position="39"/>
    </location>
</feature>
<accession>A0A1B0A363</accession>